<evidence type="ECO:0000313" key="1">
    <source>
        <dbReference type="EMBL" id="BAU48906.1"/>
    </source>
</evidence>
<dbReference type="KEGG" id="sva:SVA_2356"/>
<gene>
    <name evidence="1" type="ORF">SVA_2356</name>
</gene>
<sequence>MAIQLKRAYVAPASGDGERILIDRLWPRGVSKDEARIDIWLKELAPSDGLRRWFNHDPARWPEFKARYFRELASHRELLAAISRRARRGRVTLVYGAKDEKHNNAVALRELLRRRKA</sequence>
<dbReference type="Proteomes" id="UP000218899">
    <property type="component" value="Chromosome"/>
</dbReference>
<dbReference type="InterPro" id="IPR052552">
    <property type="entry name" value="YeaO-like"/>
</dbReference>
<dbReference type="EMBL" id="AP014936">
    <property type="protein sequence ID" value="BAU48906.1"/>
    <property type="molecule type" value="Genomic_DNA"/>
</dbReference>
<keyword evidence="1" id="KW-0489">Methyltransferase</keyword>
<proteinExistence type="predicted"/>
<dbReference type="PANTHER" id="PTHR36849:SF1">
    <property type="entry name" value="CYTOPLASMIC PROTEIN"/>
    <property type="match status" value="1"/>
</dbReference>
<evidence type="ECO:0000313" key="2">
    <source>
        <dbReference type="Proteomes" id="UP000218899"/>
    </source>
</evidence>
<dbReference type="AlphaFoldDB" id="A0A1B4V5T3"/>
<organism evidence="1 2">
    <name type="scientific">Sulfurifustis variabilis</name>
    <dbReference type="NCBI Taxonomy" id="1675686"/>
    <lineage>
        <taxon>Bacteria</taxon>
        <taxon>Pseudomonadati</taxon>
        <taxon>Pseudomonadota</taxon>
        <taxon>Gammaproteobacteria</taxon>
        <taxon>Acidiferrobacterales</taxon>
        <taxon>Acidiferrobacteraceae</taxon>
        <taxon>Sulfurifustis</taxon>
    </lineage>
</organism>
<reference evidence="1 2" key="1">
    <citation type="submission" date="2015-08" db="EMBL/GenBank/DDBJ databases">
        <title>Complete genome sequence of Sulfurifustis variabilis.</title>
        <authorList>
            <person name="Miura A."/>
            <person name="Kojima H."/>
            <person name="Fukui M."/>
        </authorList>
    </citation>
    <scope>NUCLEOTIDE SEQUENCE [LARGE SCALE GENOMIC DNA]</scope>
    <source>
        <strain evidence="2">skN76</strain>
    </source>
</reference>
<keyword evidence="2" id="KW-1185">Reference proteome</keyword>
<keyword evidence="1" id="KW-0808">Transferase</keyword>
<protein>
    <submittedName>
        <fullName evidence="1">Uroporphyrin-III methyltransferase</fullName>
    </submittedName>
</protein>
<accession>A0A1B4V5T3</accession>
<name>A0A1B4V5T3_9GAMM</name>
<dbReference type="GO" id="GO:0008168">
    <property type="term" value="F:methyltransferase activity"/>
    <property type="evidence" value="ECO:0007669"/>
    <property type="project" value="UniProtKB-KW"/>
</dbReference>
<dbReference type="GO" id="GO:0032259">
    <property type="term" value="P:methylation"/>
    <property type="evidence" value="ECO:0007669"/>
    <property type="project" value="UniProtKB-KW"/>
</dbReference>
<dbReference type="RefSeq" id="WP_096461372.1">
    <property type="nucleotide sequence ID" value="NZ_AP014936.1"/>
</dbReference>
<dbReference type="OrthoDB" id="9790745at2"/>
<dbReference type="PANTHER" id="PTHR36849">
    <property type="entry name" value="CYTOPLASMIC PROTEIN-RELATED"/>
    <property type="match status" value="1"/>
</dbReference>
<dbReference type="Pfam" id="PF22752">
    <property type="entry name" value="DUF488-N3i"/>
    <property type="match status" value="1"/>
</dbReference>